<name>A0A6A4I4S1_9AGAR</name>
<gene>
    <name evidence="1" type="ORF">BT96DRAFT_316135</name>
</gene>
<dbReference type="AlphaFoldDB" id="A0A6A4I4S1"/>
<accession>A0A6A4I4S1</accession>
<sequence>MVGIFRLGSRGRPKSRCNSPIFRLTWVCSFGSNSFSPNLRSAPPLTFVWKDLTRLMVHLIPPRGKFSLGQELLHLCVLKYAWSWRDDDNVPDATVLGVLDAFAGQASRWKSLNLTVGDGDLLNLFCSSKLPIGIDLKLLKAARFDIATTLNPVILEKNWHYSESCFPIARSCVH</sequence>
<dbReference type="EMBL" id="ML769407">
    <property type="protein sequence ID" value="KAE9405729.1"/>
    <property type="molecule type" value="Genomic_DNA"/>
</dbReference>
<organism evidence="1 2">
    <name type="scientific">Gymnopus androsaceus JB14</name>
    <dbReference type="NCBI Taxonomy" id="1447944"/>
    <lineage>
        <taxon>Eukaryota</taxon>
        <taxon>Fungi</taxon>
        <taxon>Dikarya</taxon>
        <taxon>Basidiomycota</taxon>
        <taxon>Agaricomycotina</taxon>
        <taxon>Agaricomycetes</taxon>
        <taxon>Agaricomycetidae</taxon>
        <taxon>Agaricales</taxon>
        <taxon>Marasmiineae</taxon>
        <taxon>Omphalotaceae</taxon>
        <taxon>Gymnopus</taxon>
    </lineage>
</organism>
<keyword evidence="2" id="KW-1185">Reference proteome</keyword>
<protein>
    <submittedName>
        <fullName evidence="1">Uncharacterized protein</fullName>
    </submittedName>
</protein>
<evidence type="ECO:0000313" key="2">
    <source>
        <dbReference type="Proteomes" id="UP000799118"/>
    </source>
</evidence>
<evidence type="ECO:0000313" key="1">
    <source>
        <dbReference type="EMBL" id="KAE9405729.1"/>
    </source>
</evidence>
<reference evidence="1" key="1">
    <citation type="journal article" date="2019" name="Environ. Microbiol.">
        <title>Fungal ecological strategies reflected in gene transcription - a case study of two litter decomposers.</title>
        <authorList>
            <person name="Barbi F."/>
            <person name="Kohler A."/>
            <person name="Barry K."/>
            <person name="Baskaran P."/>
            <person name="Daum C."/>
            <person name="Fauchery L."/>
            <person name="Ihrmark K."/>
            <person name="Kuo A."/>
            <person name="LaButti K."/>
            <person name="Lipzen A."/>
            <person name="Morin E."/>
            <person name="Grigoriev I.V."/>
            <person name="Henrissat B."/>
            <person name="Lindahl B."/>
            <person name="Martin F."/>
        </authorList>
    </citation>
    <scope>NUCLEOTIDE SEQUENCE</scope>
    <source>
        <strain evidence="1">JB14</strain>
    </source>
</reference>
<dbReference type="Proteomes" id="UP000799118">
    <property type="component" value="Unassembled WGS sequence"/>
</dbReference>
<proteinExistence type="predicted"/>